<feature type="binding site" evidence="12">
    <location>
        <position position="428"/>
    </location>
    <ligand>
        <name>K(+)</name>
        <dbReference type="ChEBI" id="CHEBI:29103"/>
    </ligand>
</feature>
<dbReference type="Pfam" id="PF02386">
    <property type="entry name" value="TrkH"/>
    <property type="match status" value="1"/>
</dbReference>
<keyword evidence="5" id="KW-0997">Cell inner membrane</keyword>
<keyword evidence="11 13" id="KW-0472">Membrane</keyword>
<evidence type="ECO:0000256" key="7">
    <source>
        <dbReference type="ARBA" id="ARBA00022692"/>
    </source>
</evidence>
<feature type="binding site" evidence="12">
    <location>
        <position position="218"/>
    </location>
    <ligand>
        <name>K(+)</name>
        <dbReference type="ChEBI" id="CHEBI:29103"/>
    </ligand>
</feature>
<feature type="binding site" evidence="12">
    <location>
        <position position="110"/>
    </location>
    <ligand>
        <name>K(+)</name>
        <dbReference type="ChEBI" id="CHEBI:29103"/>
    </ligand>
</feature>
<sequence>MNYRIITYVIGWVLNLEAICMALPAVTGLIYGEKTWTSFLITGLISALAGTLLVVRRPEKPHFFMKEGCVSVALSWIVLSLIGSLPFMISGTIPHFVDALFETVSGFTTTGASIMASVEDAPRCILMWRSFTHWIGGMGVLVLLLSIIKMSGGSQMNLMKAESPGPSVSRLAPTVRSTAKILYTIYLLMTVLETVILLLCGMPVFDALTTAFGTAGTGGFGIKNDSMGGYSTTIQIVVTVFMILFGINFNVYFLLLSKKWKQALKNEEVRWYLAIILGAVLLIGWNIRGVYGSMGKAIQQAAFQVASIITTTGFATVDFNLWPEVSRTILVLLMFVGACAGSTGGGIKVSRFIILLKAMKKEIKQYLHPRQIRKIQMDGRVVEHEVVRNVNVFMVVYIMIFATSMFVLAFDNLDLITNFTAVAATFNNIGPGLELVGPTANFDLFSDVGKYVLIFDMLAGRLEIFPLLLVFFPDTWRKF</sequence>
<evidence type="ECO:0000256" key="6">
    <source>
        <dbReference type="ARBA" id="ARBA00022538"/>
    </source>
</evidence>
<keyword evidence="15" id="KW-1185">Reference proteome</keyword>
<dbReference type="GO" id="GO:0005886">
    <property type="term" value="C:plasma membrane"/>
    <property type="evidence" value="ECO:0007669"/>
    <property type="project" value="UniProtKB-SubCell"/>
</dbReference>
<dbReference type="AlphaFoldDB" id="A0A4Q1RH41"/>
<feature type="binding site" evidence="12">
    <location>
        <position position="311"/>
    </location>
    <ligand>
        <name>K(+)</name>
        <dbReference type="ChEBI" id="CHEBI:29103"/>
    </ligand>
</feature>
<dbReference type="RefSeq" id="WP_129257492.1">
    <property type="nucleotide sequence ID" value="NZ_SDKC01000001.1"/>
</dbReference>
<evidence type="ECO:0000256" key="12">
    <source>
        <dbReference type="PIRSR" id="PIRSR006247-1"/>
    </source>
</evidence>
<keyword evidence="10" id="KW-0406">Ion transport</keyword>
<evidence type="ECO:0000256" key="10">
    <source>
        <dbReference type="ARBA" id="ARBA00023065"/>
    </source>
</evidence>
<gene>
    <name evidence="14" type="ORF">ETP43_06835</name>
</gene>
<comment type="similarity">
    <text evidence="2">Belongs to the TrkH potassium transport family.</text>
</comment>
<keyword evidence="4" id="KW-1003">Cell membrane</keyword>
<keyword evidence="3" id="KW-0813">Transport</keyword>
<feature type="transmembrane region" description="Helical" evidence="13">
    <location>
        <begin position="181"/>
        <end position="205"/>
    </location>
</feature>
<feature type="transmembrane region" description="Helical" evidence="13">
    <location>
        <begin position="12"/>
        <end position="31"/>
    </location>
</feature>
<evidence type="ECO:0000256" key="2">
    <source>
        <dbReference type="ARBA" id="ARBA00009137"/>
    </source>
</evidence>
<dbReference type="InterPro" id="IPR003445">
    <property type="entry name" value="Cat_transpt"/>
</dbReference>
<feature type="transmembrane region" description="Helical" evidence="13">
    <location>
        <begin position="390"/>
        <end position="410"/>
    </location>
</feature>
<keyword evidence="12" id="KW-0479">Metal-binding</keyword>
<dbReference type="PANTHER" id="PTHR32024:SF2">
    <property type="entry name" value="TRK SYSTEM POTASSIUM UPTAKE PROTEIN TRKG-RELATED"/>
    <property type="match status" value="1"/>
</dbReference>
<evidence type="ECO:0000313" key="14">
    <source>
        <dbReference type="EMBL" id="RXS74963.1"/>
    </source>
</evidence>
<keyword evidence="6" id="KW-0633">Potassium transport</keyword>
<reference evidence="14 15" key="1">
    <citation type="submission" date="2019-01" db="EMBL/GenBank/DDBJ databases">
        <title>Blautia sp. nov. KGMB01111 isolated human feces.</title>
        <authorList>
            <person name="Park J.-E."/>
            <person name="Kim J.-S."/>
            <person name="Park S.-H."/>
        </authorList>
    </citation>
    <scope>NUCLEOTIDE SEQUENCE [LARGE SCALE GENOMIC DNA]</scope>
    <source>
        <strain evidence="14 15">KGMB01111</strain>
    </source>
</reference>
<feature type="transmembrane region" description="Helical" evidence="13">
    <location>
        <begin position="131"/>
        <end position="150"/>
    </location>
</feature>
<dbReference type="OrthoDB" id="9810952at2"/>
<evidence type="ECO:0000256" key="11">
    <source>
        <dbReference type="ARBA" id="ARBA00023136"/>
    </source>
</evidence>
<feature type="transmembrane region" description="Helical" evidence="13">
    <location>
        <begin position="329"/>
        <end position="354"/>
    </location>
</feature>
<feature type="binding site" evidence="12">
    <location>
        <position position="312"/>
    </location>
    <ligand>
        <name>K(+)</name>
        <dbReference type="ChEBI" id="CHEBI:29103"/>
    </ligand>
</feature>
<keyword evidence="7 13" id="KW-0812">Transmembrane</keyword>
<proteinExistence type="inferred from homology"/>
<accession>A0A4Q1RH41</accession>
<comment type="subcellular location">
    <subcellularLocation>
        <location evidence="1">Cell inner membrane</location>
        <topology evidence="1">Multi-pass membrane protein</topology>
    </subcellularLocation>
</comment>
<feature type="transmembrane region" description="Helical" evidence="13">
    <location>
        <begin position="234"/>
        <end position="257"/>
    </location>
</feature>
<feature type="transmembrane region" description="Helical" evidence="13">
    <location>
        <begin position="269"/>
        <end position="287"/>
    </location>
</feature>
<comment type="caution">
    <text evidence="14">The sequence shown here is derived from an EMBL/GenBank/DDBJ whole genome shotgun (WGS) entry which is preliminary data.</text>
</comment>
<dbReference type="EMBL" id="SDKC01000001">
    <property type="protein sequence ID" value="RXS74963.1"/>
    <property type="molecule type" value="Genomic_DNA"/>
</dbReference>
<evidence type="ECO:0000256" key="9">
    <source>
        <dbReference type="ARBA" id="ARBA00022989"/>
    </source>
</evidence>
<keyword evidence="9 13" id="KW-1133">Transmembrane helix</keyword>
<feature type="transmembrane region" description="Helical" evidence="13">
    <location>
        <begin position="68"/>
        <end position="89"/>
    </location>
</feature>
<evidence type="ECO:0000256" key="13">
    <source>
        <dbReference type="SAM" id="Phobius"/>
    </source>
</evidence>
<evidence type="ECO:0000256" key="1">
    <source>
        <dbReference type="ARBA" id="ARBA00004429"/>
    </source>
</evidence>
<keyword evidence="8 12" id="KW-0630">Potassium</keyword>
<dbReference type="Proteomes" id="UP000290106">
    <property type="component" value="Unassembled WGS sequence"/>
</dbReference>
<evidence type="ECO:0000313" key="15">
    <source>
        <dbReference type="Proteomes" id="UP000290106"/>
    </source>
</evidence>
<evidence type="ECO:0000256" key="8">
    <source>
        <dbReference type="ARBA" id="ARBA00022958"/>
    </source>
</evidence>
<dbReference type="PIRSF" id="PIRSF006247">
    <property type="entry name" value="TrkH"/>
    <property type="match status" value="1"/>
</dbReference>
<name>A0A4Q1RH41_9FIRM</name>
<feature type="transmembrane region" description="Helical" evidence="13">
    <location>
        <begin position="37"/>
        <end position="56"/>
    </location>
</feature>
<protein>
    <submittedName>
        <fullName evidence="14">TrkH family potassium uptake protein</fullName>
    </submittedName>
</protein>
<dbReference type="InterPro" id="IPR004772">
    <property type="entry name" value="TrkH"/>
</dbReference>
<dbReference type="GO" id="GO:0015379">
    <property type="term" value="F:potassium:chloride symporter activity"/>
    <property type="evidence" value="ECO:0007669"/>
    <property type="project" value="InterPro"/>
</dbReference>
<dbReference type="GO" id="GO:0046872">
    <property type="term" value="F:metal ion binding"/>
    <property type="evidence" value="ECO:0007669"/>
    <property type="project" value="UniProtKB-KW"/>
</dbReference>
<evidence type="ECO:0000256" key="3">
    <source>
        <dbReference type="ARBA" id="ARBA00022448"/>
    </source>
</evidence>
<feature type="transmembrane region" description="Helical" evidence="13">
    <location>
        <begin position="451"/>
        <end position="472"/>
    </location>
</feature>
<feature type="binding site" evidence="12">
    <location>
        <position position="109"/>
    </location>
    <ligand>
        <name>K(+)</name>
        <dbReference type="ChEBI" id="CHEBI:29103"/>
    </ligand>
</feature>
<organism evidence="14 15">
    <name type="scientific">Blautia faecicola</name>
    <dbReference type="NCBI Taxonomy" id="2509240"/>
    <lineage>
        <taxon>Bacteria</taxon>
        <taxon>Bacillati</taxon>
        <taxon>Bacillota</taxon>
        <taxon>Clostridia</taxon>
        <taxon>Lachnospirales</taxon>
        <taxon>Lachnospiraceae</taxon>
        <taxon>Blautia</taxon>
    </lineage>
</organism>
<evidence type="ECO:0000256" key="4">
    <source>
        <dbReference type="ARBA" id="ARBA00022475"/>
    </source>
</evidence>
<evidence type="ECO:0000256" key="5">
    <source>
        <dbReference type="ARBA" id="ARBA00022519"/>
    </source>
</evidence>
<dbReference type="PANTHER" id="PTHR32024">
    <property type="entry name" value="TRK SYSTEM POTASSIUM UPTAKE PROTEIN TRKG-RELATED"/>
    <property type="match status" value="1"/>
</dbReference>